<reference evidence="4" key="1">
    <citation type="journal article" date="2019" name="Int. J. Syst. Evol. Microbiol.">
        <title>The Global Catalogue of Microorganisms (GCM) 10K type strain sequencing project: providing services to taxonomists for standard genome sequencing and annotation.</title>
        <authorList>
            <consortium name="The Broad Institute Genomics Platform"/>
            <consortium name="The Broad Institute Genome Sequencing Center for Infectious Disease"/>
            <person name="Wu L."/>
            <person name="Ma J."/>
        </authorList>
    </citation>
    <scope>NUCLEOTIDE SEQUENCE [LARGE SCALE GENOMIC DNA]</scope>
    <source>
        <strain evidence="4">CCTCC AB 2013263</strain>
    </source>
</reference>
<feature type="domain" description="Lysozyme inhibitor LprI-like N-terminal" evidence="2">
    <location>
        <begin position="40"/>
        <end position="115"/>
    </location>
</feature>
<dbReference type="RefSeq" id="WP_380075515.1">
    <property type="nucleotide sequence ID" value="NZ_JBHRZF010000009.1"/>
</dbReference>
<gene>
    <name evidence="3" type="ORF">ACFOPQ_01010</name>
</gene>
<dbReference type="PANTHER" id="PTHR39176:SF1">
    <property type="entry name" value="PERIPLASMIC PROTEIN"/>
    <property type="match status" value="1"/>
</dbReference>
<dbReference type="EMBL" id="JBHRZF010000009">
    <property type="protein sequence ID" value="MFC3859353.1"/>
    <property type="molecule type" value="Genomic_DNA"/>
</dbReference>
<dbReference type="InterPro" id="IPR009739">
    <property type="entry name" value="LprI-like_N"/>
</dbReference>
<protein>
    <submittedName>
        <fullName evidence="3">Lysozyme inhibitor LprI family protein</fullName>
    </submittedName>
</protein>
<sequence length="133" mass="14786">MHKSVSSLMAAVMLVSSSSLWGQAGAQQACNFPRGTFDQVYCDAKVLIRADDELNVTYQKLLKALKPAAQQTLRQTQRAWVAERDRDCIGVSERWGSVVYSGCAVQKTTTRLNFLNDRLRECLSSGCQPGKLR</sequence>
<comment type="caution">
    <text evidence="3">The sequence shown here is derived from an EMBL/GenBank/DDBJ whole genome shotgun (WGS) entry which is preliminary data.</text>
</comment>
<dbReference type="Proteomes" id="UP001595748">
    <property type="component" value="Unassembled WGS sequence"/>
</dbReference>
<keyword evidence="4" id="KW-1185">Reference proteome</keyword>
<evidence type="ECO:0000259" key="2">
    <source>
        <dbReference type="Pfam" id="PF07007"/>
    </source>
</evidence>
<accession>A0ABV8A0Z3</accession>
<feature type="signal peptide" evidence="1">
    <location>
        <begin position="1"/>
        <end position="21"/>
    </location>
</feature>
<feature type="chain" id="PRO_5046359298" evidence="1">
    <location>
        <begin position="22"/>
        <end position="133"/>
    </location>
</feature>
<evidence type="ECO:0000313" key="4">
    <source>
        <dbReference type="Proteomes" id="UP001595748"/>
    </source>
</evidence>
<organism evidence="3 4">
    <name type="scientific">Deinococcus antarcticus</name>
    <dbReference type="NCBI Taxonomy" id="1298767"/>
    <lineage>
        <taxon>Bacteria</taxon>
        <taxon>Thermotogati</taxon>
        <taxon>Deinococcota</taxon>
        <taxon>Deinococci</taxon>
        <taxon>Deinococcales</taxon>
        <taxon>Deinococcaceae</taxon>
        <taxon>Deinococcus</taxon>
    </lineage>
</organism>
<keyword evidence="1" id="KW-0732">Signal</keyword>
<proteinExistence type="predicted"/>
<evidence type="ECO:0000256" key="1">
    <source>
        <dbReference type="SAM" id="SignalP"/>
    </source>
</evidence>
<dbReference type="Pfam" id="PF07007">
    <property type="entry name" value="LprI"/>
    <property type="match status" value="1"/>
</dbReference>
<name>A0ABV8A0Z3_9DEIO</name>
<evidence type="ECO:0000313" key="3">
    <source>
        <dbReference type="EMBL" id="MFC3859353.1"/>
    </source>
</evidence>
<dbReference type="PANTHER" id="PTHR39176">
    <property type="entry name" value="PERIPLASMIC PROTEIN-RELATED"/>
    <property type="match status" value="1"/>
</dbReference>
<dbReference type="Gene3D" id="1.20.1270.180">
    <property type="match status" value="1"/>
</dbReference>